<dbReference type="InterPro" id="IPR036259">
    <property type="entry name" value="MFS_trans_sf"/>
</dbReference>
<feature type="transmembrane region" description="Helical" evidence="5">
    <location>
        <begin position="104"/>
        <end position="128"/>
    </location>
</feature>
<feature type="transmembrane region" description="Helical" evidence="5">
    <location>
        <begin position="74"/>
        <end position="92"/>
    </location>
</feature>
<feature type="transmembrane region" description="Helical" evidence="5">
    <location>
        <begin position="497"/>
        <end position="516"/>
    </location>
</feature>
<feature type="transmembrane region" description="Helical" evidence="5">
    <location>
        <begin position="191"/>
        <end position="210"/>
    </location>
</feature>
<name>A0ABX8MIS0_9PSED</name>
<keyword evidence="4 5" id="KW-0472">Membrane</keyword>
<dbReference type="InterPro" id="IPR005829">
    <property type="entry name" value="Sugar_transporter_CS"/>
</dbReference>
<feature type="domain" description="Major facilitator superfamily (MFS) profile" evidence="6">
    <location>
        <begin position="38"/>
        <end position="520"/>
    </location>
</feature>
<dbReference type="Gene3D" id="1.20.1720.10">
    <property type="entry name" value="Multidrug resistance protein D"/>
    <property type="match status" value="1"/>
</dbReference>
<feature type="transmembrane region" description="Helical" evidence="5">
    <location>
        <begin position="134"/>
        <end position="151"/>
    </location>
</feature>
<evidence type="ECO:0000313" key="7">
    <source>
        <dbReference type="EMBL" id="QXH39209.1"/>
    </source>
</evidence>
<dbReference type="PANTHER" id="PTHR42718">
    <property type="entry name" value="MAJOR FACILITATOR SUPERFAMILY MULTIDRUG TRANSPORTER MFSC"/>
    <property type="match status" value="1"/>
</dbReference>
<evidence type="ECO:0000256" key="3">
    <source>
        <dbReference type="ARBA" id="ARBA00022989"/>
    </source>
</evidence>
<dbReference type="Proteomes" id="UP000693952">
    <property type="component" value="Chromosome"/>
</dbReference>
<reference evidence="7" key="1">
    <citation type="submission" date="2021-06" db="EMBL/GenBank/DDBJ databases">
        <title>Updating the genus Pseudomonas: Description of 43 new species and partition of the Pseudomonas putida group.</title>
        <authorList>
            <person name="Girard L."/>
            <person name="Lood C."/>
            <person name="Vandamme P."/>
            <person name="Rokni-Zadeh H."/>
            <person name="van Noort V."/>
            <person name="Hofte M."/>
            <person name="Lavigne R."/>
            <person name="De Mot R."/>
        </authorList>
    </citation>
    <scope>NUCLEOTIDE SEQUENCE</scope>
    <source>
        <strain evidence="7">CMR12a</strain>
    </source>
</reference>
<dbReference type="PROSITE" id="PS50850">
    <property type="entry name" value="MFS"/>
    <property type="match status" value="1"/>
</dbReference>
<keyword evidence="2 5" id="KW-0812">Transmembrane</keyword>
<feature type="transmembrane region" description="Helical" evidence="5">
    <location>
        <begin position="222"/>
        <end position="242"/>
    </location>
</feature>
<gene>
    <name evidence="7" type="ORF">KSS89_23670</name>
</gene>
<dbReference type="CDD" id="cd17321">
    <property type="entry name" value="MFS_MMR_MDR_like"/>
    <property type="match status" value="1"/>
</dbReference>
<dbReference type="PROSITE" id="PS00216">
    <property type="entry name" value="SUGAR_TRANSPORT_1"/>
    <property type="match status" value="1"/>
</dbReference>
<dbReference type="PRINTS" id="PR01036">
    <property type="entry name" value="TCRTETB"/>
</dbReference>
<evidence type="ECO:0000256" key="1">
    <source>
        <dbReference type="ARBA" id="ARBA00004141"/>
    </source>
</evidence>
<evidence type="ECO:0000256" key="2">
    <source>
        <dbReference type="ARBA" id="ARBA00022692"/>
    </source>
</evidence>
<evidence type="ECO:0000313" key="8">
    <source>
        <dbReference type="Proteomes" id="UP000693952"/>
    </source>
</evidence>
<feature type="transmembrane region" description="Helical" evidence="5">
    <location>
        <begin position="163"/>
        <end position="185"/>
    </location>
</feature>
<dbReference type="InterPro" id="IPR020846">
    <property type="entry name" value="MFS_dom"/>
</dbReference>
<dbReference type="PANTHER" id="PTHR42718:SF49">
    <property type="entry name" value="EXPORT PROTEIN"/>
    <property type="match status" value="1"/>
</dbReference>
<feature type="transmembrane region" description="Helical" evidence="5">
    <location>
        <begin position="386"/>
        <end position="410"/>
    </location>
</feature>
<feature type="transmembrane region" description="Helical" evidence="5">
    <location>
        <begin position="38"/>
        <end position="62"/>
    </location>
</feature>
<dbReference type="InterPro" id="IPR011701">
    <property type="entry name" value="MFS"/>
</dbReference>
<keyword evidence="3 5" id="KW-1133">Transmembrane helix</keyword>
<feature type="transmembrane region" description="Helical" evidence="5">
    <location>
        <begin position="431"/>
        <end position="449"/>
    </location>
</feature>
<feature type="transmembrane region" description="Helical" evidence="5">
    <location>
        <begin position="360"/>
        <end position="380"/>
    </location>
</feature>
<comment type="subcellular location">
    <subcellularLocation>
        <location evidence="1">Membrane</location>
        <topology evidence="1">Multi-pass membrane protein</topology>
    </subcellularLocation>
</comment>
<evidence type="ECO:0000256" key="5">
    <source>
        <dbReference type="SAM" id="Phobius"/>
    </source>
</evidence>
<sequence>MNFLADPGCQEVEVPVNPELELTLGSPARSGERAAQGVLAAVCLAALMLPLTFVGVAVATPAIGRELGGSPLELSWTTNAFMLSFGSVLMAAGTLADEFGRKRLFSLGVALFALTSLALVFAPSLLWLNLLRGVQGLAGAAALAGGSAALAQAFDGPGRTRAFSLLGTTFGVGLAFGPILAGVLIEHAGWRGIFVSGALIGVLSLGFGVPRMVESRDPEARGVDWPGTLSFTLALVLLTWGILQAPQSGWDSPLVLALLAGSGLALWVFVAVERRAVRPMLDLSLFRYPRFVGVQVLPIATCYCYVVLLILLPIRFIGVEGYSEIEAGLLMIALSAPMLVVPFAAGWLNRWFSAGKLASLGLVVAAGGLFWLSCGSVGQAPMERAWPLLVIGLGTGLPWGLMDGLSVSVVPKERAGMASGIFSTTRVAGEGIALALVVALLAGLLQHALGQVQVRGDTALLAARQLAGGDLAASAAALPEVARERLLALYTGAFSQLLQVLVVITLLSALVVRVALHEPRRTPGQRNSKNS</sequence>
<keyword evidence="8" id="KW-1185">Reference proteome</keyword>
<feature type="transmembrane region" description="Helical" evidence="5">
    <location>
        <begin position="292"/>
        <end position="317"/>
    </location>
</feature>
<proteinExistence type="predicted"/>
<protein>
    <submittedName>
        <fullName evidence="7">MFS transporter</fullName>
    </submittedName>
</protein>
<dbReference type="Gene3D" id="1.20.1250.20">
    <property type="entry name" value="MFS general substrate transporter like domains"/>
    <property type="match status" value="1"/>
</dbReference>
<feature type="transmembrane region" description="Helical" evidence="5">
    <location>
        <begin position="329"/>
        <end position="348"/>
    </location>
</feature>
<accession>A0ABX8MIS0</accession>
<organism evidence="7 8">
    <name type="scientific">Pseudomonas sessilinigenes</name>
    <dbReference type="NCBI Taxonomy" id="658629"/>
    <lineage>
        <taxon>Bacteria</taxon>
        <taxon>Pseudomonadati</taxon>
        <taxon>Pseudomonadota</taxon>
        <taxon>Gammaproteobacteria</taxon>
        <taxon>Pseudomonadales</taxon>
        <taxon>Pseudomonadaceae</taxon>
        <taxon>Pseudomonas</taxon>
    </lineage>
</organism>
<dbReference type="SUPFAM" id="SSF103473">
    <property type="entry name" value="MFS general substrate transporter"/>
    <property type="match status" value="1"/>
</dbReference>
<evidence type="ECO:0000259" key="6">
    <source>
        <dbReference type="PROSITE" id="PS50850"/>
    </source>
</evidence>
<dbReference type="EMBL" id="CP077074">
    <property type="protein sequence ID" value="QXH39209.1"/>
    <property type="molecule type" value="Genomic_DNA"/>
</dbReference>
<feature type="transmembrane region" description="Helical" evidence="5">
    <location>
        <begin position="254"/>
        <end position="272"/>
    </location>
</feature>
<evidence type="ECO:0000256" key="4">
    <source>
        <dbReference type="ARBA" id="ARBA00023136"/>
    </source>
</evidence>
<dbReference type="Pfam" id="PF07690">
    <property type="entry name" value="MFS_1"/>
    <property type="match status" value="1"/>
</dbReference>